<dbReference type="Pfam" id="PF17862">
    <property type="entry name" value="AAA_lid_3"/>
    <property type="match status" value="1"/>
</dbReference>
<dbReference type="Gene3D" id="1.10.8.60">
    <property type="match status" value="1"/>
</dbReference>
<protein>
    <submittedName>
        <fullName evidence="6">AFG2 AAA ATPase homolog A</fullName>
    </submittedName>
</protein>
<keyword evidence="2" id="KW-0067">ATP-binding</keyword>
<gene>
    <name evidence="6" type="primary">AFG2A</name>
</gene>
<keyword evidence="4" id="KW-0812">Transmembrane</keyword>
<feature type="transmembrane region" description="Helical" evidence="4">
    <location>
        <begin position="496"/>
        <end position="518"/>
    </location>
</feature>
<feature type="transmembrane region" description="Helical" evidence="4">
    <location>
        <begin position="470"/>
        <end position="489"/>
    </location>
</feature>
<dbReference type="GO" id="GO:0005737">
    <property type="term" value="C:cytoplasm"/>
    <property type="evidence" value="ECO:0007669"/>
    <property type="project" value="UniProtKB-SubCell"/>
</dbReference>
<evidence type="ECO:0000256" key="2">
    <source>
        <dbReference type="ARBA" id="ARBA00022840"/>
    </source>
</evidence>
<feature type="compositionally biased region" description="Pro residues" evidence="3">
    <location>
        <begin position="260"/>
        <end position="287"/>
    </location>
</feature>
<feature type="region of interest" description="Disordered" evidence="3">
    <location>
        <begin position="1"/>
        <end position="25"/>
    </location>
</feature>
<keyword evidence="4" id="KW-0472">Membrane</keyword>
<dbReference type="GO" id="GO:0005524">
    <property type="term" value="F:ATP binding"/>
    <property type="evidence" value="ECO:0007669"/>
    <property type="project" value="UniProtKB-KW"/>
</dbReference>
<evidence type="ECO:0000313" key="7">
    <source>
        <dbReference type="Proteomes" id="UP000694546"/>
    </source>
</evidence>
<feature type="compositionally biased region" description="Basic residues" evidence="3">
    <location>
        <begin position="1"/>
        <end position="11"/>
    </location>
</feature>
<feature type="compositionally biased region" description="Low complexity" evidence="3">
    <location>
        <begin position="288"/>
        <end position="297"/>
    </location>
</feature>
<dbReference type="Pfam" id="PF00004">
    <property type="entry name" value="AAA"/>
    <property type="match status" value="1"/>
</dbReference>
<dbReference type="InterPro" id="IPR003959">
    <property type="entry name" value="ATPase_AAA_core"/>
</dbReference>
<evidence type="ECO:0000259" key="5">
    <source>
        <dbReference type="SMART" id="SM00382"/>
    </source>
</evidence>
<feature type="compositionally biased region" description="Polar residues" evidence="3">
    <location>
        <begin position="16"/>
        <end position="25"/>
    </location>
</feature>
<keyword evidence="1" id="KW-0547">Nucleotide-binding</keyword>
<reference evidence="6" key="1">
    <citation type="submission" date="2025-08" db="UniProtKB">
        <authorList>
            <consortium name="Ensembl"/>
        </authorList>
    </citation>
    <scope>IDENTIFICATION</scope>
</reference>
<feature type="transmembrane region" description="Helical" evidence="4">
    <location>
        <begin position="441"/>
        <end position="464"/>
    </location>
</feature>
<dbReference type="SUPFAM" id="SSF52540">
    <property type="entry name" value="P-loop containing nucleoside triphosphate hydrolases"/>
    <property type="match status" value="2"/>
</dbReference>
<feature type="region of interest" description="Disordered" evidence="3">
    <location>
        <begin position="191"/>
        <end position="218"/>
    </location>
</feature>
<feature type="domain" description="AAA+ ATPase" evidence="5">
    <location>
        <begin position="347"/>
        <end position="633"/>
    </location>
</feature>
<dbReference type="InterPro" id="IPR050168">
    <property type="entry name" value="AAA_ATPase_domain"/>
</dbReference>
<dbReference type="OMA" id="MREVMID"/>
<dbReference type="InterPro" id="IPR041569">
    <property type="entry name" value="AAA_lid_3"/>
</dbReference>
<dbReference type="PANTHER" id="PTHR23077:SF27">
    <property type="entry name" value="ATPASE FAMILY GENE 2 PROTEIN HOMOLOG A"/>
    <property type="match status" value="1"/>
</dbReference>
<proteinExistence type="predicted"/>
<keyword evidence="4" id="KW-1133">Transmembrane helix</keyword>
<dbReference type="InterPro" id="IPR003593">
    <property type="entry name" value="AAA+_ATPase"/>
</dbReference>
<name>A0A8C4ZCD2_GADMO</name>
<dbReference type="Gene3D" id="3.40.50.300">
    <property type="entry name" value="P-loop containing nucleotide triphosphate hydrolases"/>
    <property type="match status" value="2"/>
</dbReference>
<dbReference type="GeneTree" id="ENSGT00940000157323"/>
<evidence type="ECO:0000256" key="3">
    <source>
        <dbReference type="SAM" id="MobiDB-lite"/>
    </source>
</evidence>
<evidence type="ECO:0000256" key="1">
    <source>
        <dbReference type="ARBA" id="ARBA00022741"/>
    </source>
</evidence>
<feature type="transmembrane region" description="Helical" evidence="4">
    <location>
        <begin position="596"/>
        <end position="618"/>
    </location>
</feature>
<dbReference type="GO" id="GO:0016887">
    <property type="term" value="F:ATP hydrolysis activity"/>
    <property type="evidence" value="ECO:0007669"/>
    <property type="project" value="InterPro"/>
</dbReference>
<feature type="transmembrane region" description="Helical" evidence="4">
    <location>
        <begin position="566"/>
        <end position="590"/>
    </location>
</feature>
<sequence length="727" mass="78309">MSSKKSKNKPKRSSEGDSSNDSFILQNPRDVHSFSVQDFIDKADDRTPSRARWALAQVSLGSMKATGLCIGRPALLTTAAGRQEVCLAWPVASFPAARVGLQRNIQTSLGVKPGDGLTIYPVTGPLLQAQEVVLSPRQKDETLETEEFKNYFLRSLEGRVLLPGSQLSLTYYGRACSLRVEEVRGEDGALLRGPATAAPGPDAEDGAPADPSLLGCPSSDLSLQLSLLTVEEQQEEARPPVVSTPLRHTALPRDPLSPVSHPPRPAVLLSPVPPRPPSSPPSPPPPAAGEGPEVGQEAPQANKVTYSMIGGLSSQLEAIRETIELPLTRPELFSNYGERRGTNYVSPPRGVLLYGPPGTGKTMIGRAIANEIGAHMTVINGPEIISKFYGETEERLRHIFTEASQRKPAIIFIDELDALCPKRDGAQSEVEKRVVASLLTLMDGIGSVSLSLSLALALALALVLSDRQQLAGATAAPFFYPFLLSISPLSPSLRALSLFLLSLSLYSSISLLISPLLYLCPPLLYPSSSLLSILLSSSTLSLSPPLFLSPLLSVSLLCPPLFSIPLLLLLSLSSPSSMLILSMVVTLYLSYNRGCVGVGVCACVEWVCACLHCARALMRPGRLDRIVYVPLPDAQTRRDIFNIQFRNTPVSPDVSLDLLVGRTEKYSGAEISAVVQEAALLALQQDIAVQQVTADHLHAALQVVRPRVPDSLLQTYRRYQQQSPAPF</sequence>
<dbReference type="SMART" id="SM00382">
    <property type="entry name" value="AAA"/>
    <property type="match status" value="1"/>
</dbReference>
<feature type="transmembrane region" description="Helical" evidence="4">
    <location>
        <begin position="530"/>
        <end position="554"/>
    </location>
</feature>
<reference evidence="6" key="2">
    <citation type="submission" date="2025-09" db="UniProtKB">
        <authorList>
            <consortium name="Ensembl"/>
        </authorList>
    </citation>
    <scope>IDENTIFICATION</scope>
</reference>
<feature type="region of interest" description="Disordered" evidence="3">
    <location>
        <begin position="231"/>
        <end position="297"/>
    </location>
</feature>
<dbReference type="PANTHER" id="PTHR23077">
    <property type="entry name" value="AAA-FAMILY ATPASE"/>
    <property type="match status" value="1"/>
</dbReference>
<dbReference type="SUPFAM" id="SSF50692">
    <property type="entry name" value="ADC-like"/>
    <property type="match status" value="1"/>
</dbReference>
<evidence type="ECO:0000256" key="4">
    <source>
        <dbReference type="SAM" id="Phobius"/>
    </source>
</evidence>
<dbReference type="Proteomes" id="UP000694546">
    <property type="component" value="Chromosome 10"/>
</dbReference>
<keyword evidence="7" id="KW-1185">Reference proteome</keyword>
<dbReference type="InterPro" id="IPR027417">
    <property type="entry name" value="P-loop_NTPase"/>
</dbReference>
<evidence type="ECO:0000313" key="6">
    <source>
        <dbReference type="Ensembl" id="ENSGMOP00000011826.2"/>
    </source>
</evidence>
<dbReference type="Ensembl" id="ENSGMOT00000012144.2">
    <property type="protein sequence ID" value="ENSGMOP00000011826.2"/>
    <property type="gene ID" value="ENSGMOG00000011036.2"/>
</dbReference>
<dbReference type="InterPro" id="IPR009010">
    <property type="entry name" value="Asp_de-COase-like_dom_sf"/>
</dbReference>
<accession>A0A8C4ZCD2</accession>
<dbReference type="AlphaFoldDB" id="A0A8C4ZCD2"/>
<organism evidence="6 7">
    <name type="scientific">Gadus morhua</name>
    <name type="common">Atlantic cod</name>
    <dbReference type="NCBI Taxonomy" id="8049"/>
    <lineage>
        <taxon>Eukaryota</taxon>
        <taxon>Metazoa</taxon>
        <taxon>Chordata</taxon>
        <taxon>Craniata</taxon>
        <taxon>Vertebrata</taxon>
        <taxon>Euteleostomi</taxon>
        <taxon>Actinopterygii</taxon>
        <taxon>Neopterygii</taxon>
        <taxon>Teleostei</taxon>
        <taxon>Neoteleostei</taxon>
        <taxon>Acanthomorphata</taxon>
        <taxon>Zeiogadaria</taxon>
        <taxon>Gadariae</taxon>
        <taxon>Gadiformes</taxon>
        <taxon>Gadoidei</taxon>
        <taxon>Gadidae</taxon>
        <taxon>Gadus</taxon>
    </lineage>
</organism>